<name>B4RAH4_PHEZH</name>
<accession>B4RAH4</accession>
<dbReference type="Pfam" id="PF17899">
    <property type="entry name" value="Peptidase_M61_N"/>
    <property type="match status" value="1"/>
</dbReference>
<feature type="domain" description="PDZ" evidence="2">
    <location>
        <begin position="545"/>
        <end position="596"/>
    </location>
</feature>
<keyword evidence="3" id="KW-0645">Protease</keyword>
<dbReference type="InterPro" id="IPR024191">
    <property type="entry name" value="Peptidase_M61"/>
</dbReference>
<dbReference type="PIRSF" id="PIRSF016493">
    <property type="entry name" value="Glycyl_aminpptds"/>
    <property type="match status" value="1"/>
</dbReference>
<feature type="chain" id="PRO_5002821906" evidence="1">
    <location>
        <begin position="23"/>
        <end position="645"/>
    </location>
</feature>
<dbReference type="InterPro" id="IPR027268">
    <property type="entry name" value="Peptidase_M4/M1_CTD_sf"/>
</dbReference>
<dbReference type="STRING" id="450851.PHZ_c1570"/>
<dbReference type="MEROPS" id="M61.001"/>
<feature type="signal peptide" evidence="1">
    <location>
        <begin position="1"/>
        <end position="22"/>
    </location>
</feature>
<dbReference type="OrthoDB" id="9778516at2"/>
<gene>
    <name evidence="3" type="ordered locus">PHZ_c1570</name>
</gene>
<dbReference type="HOGENOM" id="CLU_435415_0_0_5"/>
<dbReference type="InterPro" id="IPR007963">
    <property type="entry name" value="Peptidase_M61_catalytic"/>
</dbReference>
<dbReference type="SMART" id="SM00228">
    <property type="entry name" value="PDZ"/>
    <property type="match status" value="1"/>
</dbReference>
<dbReference type="AlphaFoldDB" id="B4RAH4"/>
<dbReference type="eggNOG" id="COG3975">
    <property type="taxonomic scope" value="Bacteria"/>
</dbReference>
<protein>
    <submittedName>
        <fullName evidence="3">Predicted protease with the C-terminal PDZ domain</fullName>
    </submittedName>
</protein>
<dbReference type="InterPro" id="IPR036034">
    <property type="entry name" value="PDZ_sf"/>
</dbReference>
<keyword evidence="4" id="KW-1185">Reference proteome</keyword>
<dbReference type="InterPro" id="IPR001478">
    <property type="entry name" value="PDZ"/>
</dbReference>
<evidence type="ECO:0000256" key="1">
    <source>
        <dbReference type="SAM" id="SignalP"/>
    </source>
</evidence>
<dbReference type="Gene3D" id="1.10.390.10">
    <property type="entry name" value="Neutral Protease Domain 2"/>
    <property type="match status" value="1"/>
</dbReference>
<dbReference type="GO" id="GO:0006508">
    <property type="term" value="P:proteolysis"/>
    <property type="evidence" value="ECO:0007669"/>
    <property type="project" value="UniProtKB-KW"/>
</dbReference>
<sequence length="645" mass="72040">MRPSSLALAAALLACAALPVAAQPSPGPQPLPMPPEIAGPRDAPYPGVLTVDIDATDLERRIFRVRQTIPVTEAGPMTVLFPQWVPGGHSPRNPIYNIAGVTFRAGGQVLPWKRDPVQVFAFHVTPPAGATAIEVEFQHVSPTAGDQGRVLITPEMLNAQFVSLAMYPAGYYMRRIPVDASIRLPAGWGYGTALKAASEQDGLVRFERTDFDTFVDSPLFAGRHFKRYDLDTSGKSPVRLNIVADRPELLAATDEQIEKHRELVRQADKLFGARHFDRYEFLLALTERMGGIGLEHQRSSENGTVPEYFTEWAKNAPARNLLPHEYAHSWDGKYRRPADLWTPNLNVPMRDSLLWVYEGQDQYWGFVLGARSGLVTKQQTLDALAMTAAAYAEGRPGRKWRSVEDTTNDPIIAGRRPIPWTSWQRSEDYYSEGQLVWLEADTLIREKSGGKRSLDDFARAFFGVNDGEWKQPLTYTFEEVVETLNKVQPHDWAGFLDSRLRQVSPDYPLGGLERGGYRLVYAETPTDYWRDTEARRKMVDLTYSVGLTLNREGRIIGVLWDGPAFKAGLTVGDQILAVNGIAYDAERFKEAITAAKAGAPIALIVRDGDHFRTVAIDHRGGLRYPRLERIAGTPDRLSAIYAPRK</sequence>
<keyword evidence="1" id="KW-0732">Signal</keyword>
<reference evidence="3 4" key="1">
    <citation type="journal article" date="2008" name="BMC Genomics">
        <title>Complete genome of Phenylobacterium zucineum - a novel facultative intracellular bacterium isolated from human erythroleukemia cell line K562.</title>
        <authorList>
            <person name="Luo Y."/>
            <person name="Xu X."/>
            <person name="Ding Z."/>
            <person name="Liu Z."/>
            <person name="Zhang B."/>
            <person name="Yan Z."/>
            <person name="Sun J."/>
            <person name="Hu S."/>
            <person name="Hu X."/>
        </authorList>
    </citation>
    <scope>NUCLEOTIDE SEQUENCE [LARGE SCALE GENOMIC DNA]</scope>
    <source>
        <strain evidence="3 4">HLK1</strain>
    </source>
</reference>
<dbReference type="RefSeq" id="WP_012522124.1">
    <property type="nucleotide sequence ID" value="NC_011144.1"/>
</dbReference>
<evidence type="ECO:0000259" key="2">
    <source>
        <dbReference type="PROSITE" id="PS50106"/>
    </source>
</evidence>
<evidence type="ECO:0000313" key="4">
    <source>
        <dbReference type="Proteomes" id="UP000001868"/>
    </source>
</evidence>
<dbReference type="Gene3D" id="2.60.40.3650">
    <property type="match status" value="1"/>
</dbReference>
<dbReference type="InterPro" id="IPR040756">
    <property type="entry name" value="Peptidase_M61_N"/>
</dbReference>
<dbReference type="KEGG" id="pzu:PHZ_c1570"/>
<dbReference type="PROSITE" id="PS51257">
    <property type="entry name" value="PROKAR_LIPOPROTEIN"/>
    <property type="match status" value="1"/>
</dbReference>
<dbReference type="Gene3D" id="2.30.42.10">
    <property type="match status" value="1"/>
</dbReference>
<evidence type="ECO:0000313" key="3">
    <source>
        <dbReference type="EMBL" id="ACG77981.1"/>
    </source>
</evidence>
<organism evidence="3 4">
    <name type="scientific">Phenylobacterium zucineum (strain HLK1)</name>
    <dbReference type="NCBI Taxonomy" id="450851"/>
    <lineage>
        <taxon>Bacteria</taxon>
        <taxon>Pseudomonadati</taxon>
        <taxon>Pseudomonadota</taxon>
        <taxon>Alphaproteobacteria</taxon>
        <taxon>Caulobacterales</taxon>
        <taxon>Caulobacteraceae</taxon>
        <taxon>Phenylobacterium</taxon>
    </lineage>
</organism>
<dbReference type="Proteomes" id="UP000001868">
    <property type="component" value="Chromosome"/>
</dbReference>
<dbReference type="EMBL" id="CP000747">
    <property type="protein sequence ID" value="ACG77981.1"/>
    <property type="molecule type" value="Genomic_DNA"/>
</dbReference>
<dbReference type="GO" id="GO:0008233">
    <property type="term" value="F:peptidase activity"/>
    <property type="evidence" value="ECO:0007669"/>
    <property type="project" value="UniProtKB-KW"/>
</dbReference>
<dbReference type="Pfam" id="PF05299">
    <property type="entry name" value="Peptidase_M61"/>
    <property type="match status" value="1"/>
</dbReference>
<dbReference type="SUPFAM" id="SSF50156">
    <property type="entry name" value="PDZ domain-like"/>
    <property type="match status" value="1"/>
</dbReference>
<keyword evidence="3" id="KW-0378">Hydrolase</keyword>
<proteinExistence type="predicted"/>
<dbReference type="PROSITE" id="PS50106">
    <property type="entry name" value="PDZ"/>
    <property type="match status" value="1"/>
</dbReference>